<dbReference type="GO" id="GO:0000122">
    <property type="term" value="P:negative regulation of transcription by RNA polymerase II"/>
    <property type="evidence" value="ECO:0007669"/>
    <property type="project" value="TreeGrafter"/>
</dbReference>
<accession>A0A8X6SIN1</accession>
<dbReference type="PANTHER" id="PTHR46309:SF1">
    <property type="entry name" value="PHD FINGER PROTEIN 12"/>
    <property type="match status" value="1"/>
</dbReference>
<name>A0A8X6SIN1_TRICX</name>
<gene>
    <name evidence="2" type="primary">Phf12</name>
    <name evidence="2" type="ORF">TNCV_3096871</name>
</gene>
<evidence type="ECO:0000313" key="2">
    <source>
        <dbReference type="EMBL" id="GFY12133.1"/>
    </source>
</evidence>
<dbReference type="Gene3D" id="3.30.40.10">
    <property type="entry name" value="Zinc/RING finger domain, C3HC4 (zinc finger)"/>
    <property type="match status" value="1"/>
</dbReference>
<organism evidence="2 3">
    <name type="scientific">Trichonephila clavipes</name>
    <name type="common">Golden silk orbweaver</name>
    <name type="synonym">Nephila clavipes</name>
    <dbReference type="NCBI Taxonomy" id="2585209"/>
    <lineage>
        <taxon>Eukaryota</taxon>
        <taxon>Metazoa</taxon>
        <taxon>Ecdysozoa</taxon>
        <taxon>Arthropoda</taxon>
        <taxon>Chelicerata</taxon>
        <taxon>Arachnida</taxon>
        <taxon>Araneae</taxon>
        <taxon>Araneomorphae</taxon>
        <taxon>Entelegynae</taxon>
        <taxon>Araneoidea</taxon>
        <taxon>Nephilidae</taxon>
        <taxon>Trichonephila</taxon>
    </lineage>
</organism>
<reference evidence="2" key="1">
    <citation type="submission" date="2020-08" db="EMBL/GenBank/DDBJ databases">
        <title>Multicomponent nature underlies the extraordinary mechanical properties of spider dragline silk.</title>
        <authorList>
            <person name="Kono N."/>
            <person name="Nakamura H."/>
            <person name="Mori M."/>
            <person name="Yoshida Y."/>
            <person name="Ohtoshi R."/>
            <person name="Malay A.D."/>
            <person name="Moran D.A.P."/>
            <person name="Tomita M."/>
            <person name="Numata K."/>
            <person name="Arakawa K."/>
        </authorList>
    </citation>
    <scope>NUCLEOTIDE SEQUENCE</scope>
</reference>
<dbReference type="InterPro" id="IPR011011">
    <property type="entry name" value="Znf_FYVE_PHD"/>
</dbReference>
<dbReference type="PANTHER" id="PTHR46309">
    <property type="entry name" value="PHD FINGER PROTEIN 12"/>
    <property type="match status" value="1"/>
</dbReference>
<dbReference type="InterPro" id="IPR042163">
    <property type="entry name" value="PHF12"/>
</dbReference>
<dbReference type="InterPro" id="IPR013083">
    <property type="entry name" value="Znf_RING/FYVE/PHD"/>
</dbReference>
<feature type="compositionally biased region" description="Basic and acidic residues" evidence="1">
    <location>
        <begin position="183"/>
        <end position="194"/>
    </location>
</feature>
<dbReference type="GO" id="GO:0070822">
    <property type="term" value="C:Sin3-type complex"/>
    <property type="evidence" value="ECO:0007669"/>
    <property type="project" value="TreeGrafter"/>
</dbReference>
<feature type="region of interest" description="Disordered" evidence="1">
    <location>
        <begin position="174"/>
        <end position="204"/>
    </location>
</feature>
<protein>
    <submittedName>
        <fullName evidence="2">PHD finger protein 12</fullName>
    </submittedName>
</protein>
<dbReference type="EMBL" id="BMAU01021310">
    <property type="protein sequence ID" value="GFY12133.1"/>
    <property type="molecule type" value="Genomic_DNA"/>
</dbReference>
<proteinExistence type="predicted"/>
<sequence>MTSVEYDLDTSGGLMPQIQTLIAPPILEENAKKKKERERRYRRPGRSVNHDSCDGCKEGGDLICCDRCPAAFHLTCQEETVAAFAEKLNMKDACYMLAIALDSLERQRLNNVWNKLWPDSVGEKDFNDDHREEIADFVQSIPEFQDCDEEDEETWLACDAEDCGFQMLNDKSATSVQEESDLVDEKMDEDKDNNNEGSKGPLNTDLFSTLETAMEWYKQQSECCPIQPLLLMRIKELAVKKRKRTMIKRKISDYFPQ</sequence>
<dbReference type="SUPFAM" id="SSF57903">
    <property type="entry name" value="FYVE/PHD zinc finger"/>
    <property type="match status" value="1"/>
</dbReference>
<dbReference type="AlphaFoldDB" id="A0A8X6SIN1"/>
<evidence type="ECO:0000256" key="1">
    <source>
        <dbReference type="SAM" id="MobiDB-lite"/>
    </source>
</evidence>
<dbReference type="Proteomes" id="UP000887159">
    <property type="component" value="Unassembled WGS sequence"/>
</dbReference>
<evidence type="ECO:0000313" key="3">
    <source>
        <dbReference type="Proteomes" id="UP000887159"/>
    </source>
</evidence>
<comment type="caution">
    <text evidence="2">The sequence shown here is derived from an EMBL/GenBank/DDBJ whole genome shotgun (WGS) entry which is preliminary data.</text>
</comment>
<dbReference type="GO" id="GO:0003714">
    <property type="term" value="F:transcription corepressor activity"/>
    <property type="evidence" value="ECO:0007669"/>
    <property type="project" value="InterPro"/>
</dbReference>
<keyword evidence="3" id="KW-1185">Reference proteome</keyword>